<gene>
    <name evidence="2" type="ORF">K239x_13010</name>
</gene>
<feature type="transmembrane region" description="Helical" evidence="1">
    <location>
        <begin position="12"/>
        <end position="32"/>
    </location>
</feature>
<organism evidence="2 3">
    <name type="scientific">Stieleria marina</name>
    <dbReference type="NCBI Taxonomy" id="1930275"/>
    <lineage>
        <taxon>Bacteria</taxon>
        <taxon>Pseudomonadati</taxon>
        <taxon>Planctomycetota</taxon>
        <taxon>Planctomycetia</taxon>
        <taxon>Pirellulales</taxon>
        <taxon>Pirellulaceae</taxon>
        <taxon>Stieleria</taxon>
    </lineage>
</organism>
<dbReference type="SUPFAM" id="SSF54523">
    <property type="entry name" value="Pili subunits"/>
    <property type="match status" value="1"/>
</dbReference>
<evidence type="ECO:0000256" key="1">
    <source>
        <dbReference type="SAM" id="Phobius"/>
    </source>
</evidence>
<evidence type="ECO:0000313" key="2">
    <source>
        <dbReference type="EMBL" id="QDT09355.1"/>
    </source>
</evidence>
<dbReference type="Pfam" id="PF07963">
    <property type="entry name" value="N_methyl"/>
    <property type="match status" value="1"/>
</dbReference>
<protein>
    <recommendedName>
        <fullName evidence="4">General secretion pathway GspH domain-containing protein</fullName>
    </recommendedName>
</protein>
<sequence length="207" mass="22282">MKISLHPNRQAFTLLELLLSIAIIAALTAVTLPQIGLVLGDRRLIRGADLVRIHMTELRLQAMREGRVMMMDAMLEQGQLRTRPYFSMSDAVEASDMTGSQSGMLSGADSGTMVAIPVDQEAAKEIELPEEIAIQTVAVVSAARAFEIEQQTAGDQSSGWSQPVLFYPDGTTSTAAVVLTHPVHGRITVKLRGITGEVNIGQVEAAQ</sequence>
<dbReference type="InterPro" id="IPR012902">
    <property type="entry name" value="N_methyl_site"/>
</dbReference>
<keyword evidence="1" id="KW-0472">Membrane</keyword>
<dbReference type="NCBIfam" id="TIGR02532">
    <property type="entry name" value="IV_pilin_GFxxxE"/>
    <property type="match status" value="1"/>
</dbReference>
<keyword evidence="1" id="KW-0812">Transmembrane</keyword>
<accession>A0A517NQG7</accession>
<proteinExistence type="predicted"/>
<evidence type="ECO:0000313" key="3">
    <source>
        <dbReference type="Proteomes" id="UP000319817"/>
    </source>
</evidence>
<reference evidence="2 3" key="1">
    <citation type="submission" date="2019-02" db="EMBL/GenBank/DDBJ databases">
        <title>Deep-cultivation of Planctomycetes and their phenomic and genomic characterization uncovers novel biology.</title>
        <authorList>
            <person name="Wiegand S."/>
            <person name="Jogler M."/>
            <person name="Boedeker C."/>
            <person name="Pinto D."/>
            <person name="Vollmers J."/>
            <person name="Rivas-Marin E."/>
            <person name="Kohn T."/>
            <person name="Peeters S.H."/>
            <person name="Heuer A."/>
            <person name="Rast P."/>
            <person name="Oberbeckmann S."/>
            <person name="Bunk B."/>
            <person name="Jeske O."/>
            <person name="Meyerdierks A."/>
            <person name="Storesund J.E."/>
            <person name="Kallscheuer N."/>
            <person name="Luecker S."/>
            <person name="Lage O.M."/>
            <person name="Pohl T."/>
            <person name="Merkel B.J."/>
            <person name="Hornburger P."/>
            <person name="Mueller R.-W."/>
            <person name="Bruemmer F."/>
            <person name="Labrenz M."/>
            <person name="Spormann A.M."/>
            <person name="Op den Camp H."/>
            <person name="Overmann J."/>
            <person name="Amann R."/>
            <person name="Jetten M.S.M."/>
            <person name="Mascher T."/>
            <person name="Medema M.H."/>
            <person name="Devos D.P."/>
            <person name="Kaster A.-K."/>
            <person name="Ovreas L."/>
            <person name="Rohde M."/>
            <person name="Galperin M.Y."/>
            <person name="Jogler C."/>
        </authorList>
    </citation>
    <scope>NUCLEOTIDE SEQUENCE [LARGE SCALE GENOMIC DNA]</scope>
    <source>
        <strain evidence="2 3">K23_9</strain>
    </source>
</reference>
<dbReference type="InterPro" id="IPR045584">
    <property type="entry name" value="Pilin-like"/>
</dbReference>
<dbReference type="EMBL" id="CP036526">
    <property type="protein sequence ID" value="QDT09355.1"/>
    <property type="molecule type" value="Genomic_DNA"/>
</dbReference>
<dbReference type="Proteomes" id="UP000319817">
    <property type="component" value="Chromosome"/>
</dbReference>
<dbReference type="RefSeq" id="WP_419189735.1">
    <property type="nucleotide sequence ID" value="NZ_CP036526.1"/>
</dbReference>
<evidence type="ECO:0008006" key="4">
    <source>
        <dbReference type="Google" id="ProtNLM"/>
    </source>
</evidence>
<keyword evidence="3" id="KW-1185">Reference proteome</keyword>
<dbReference type="AlphaFoldDB" id="A0A517NQG7"/>
<keyword evidence="1" id="KW-1133">Transmembrane helix</keyword>
<name>A0A517NQG7_9BACT</name>